<keyword evidence="11" id="KW-0560">Oxidoreductase</keyword>
<dbReference type="GO" id="GO:0016972">
    <property type="term" value="F:thiol oxidase activity"/>
    <property type="evidence" value="ECO:0007669"/>
    <property type="project" value="InterPro"/>
</dbReference>
<dbReference type="Proteomes" id="UP001187531">
    <property type="component" value="Unassembled WGS sequence"/>
</dbReference>
<protein>
    <submittedName>
        <fullName evidence="16">Uncharacterized protein</fullName>
    </submittedName>
</protein>
<sequence length="166" mass="18866">MLQQICVLKKSALGKAAPFLENVDCYTGNADEDYETKEAVRDILNIVKDFEYHFNESTMFSGGQQAVKLKDEFRLHFLNVSRIMDCVGCQKCRLWGKLQTQGLGTALKILFSGDFDSPDPTVFDLRSMRRTHFKLTRNEVVALFNALGRLSDSIQALEMFRKLAVS</sequence>
<evidence type="ECO:0000256" key="9">
    <source>
        <dbReference type="ARBA" id="ARBA00022827"/>
    </source>
</evidence>
<evidence type="ECO:0000313" key="17">
    <source>
        <dbReference type="Proteomes" id="UP001187531"/>
    </source>
</evidence>
<evidence type="ECO:0000256" key="8">
    <source>
        <dbReference type="ARBA" id="ARBA00022824"/>
    </source>
</evidence>
<evidence type="ECO:0000256" key="2">
    <source>
        <dbReference type="ARBA" id="ARBA00004367"/>
    </source>
</evidence>
<evidence type="ECO:0000256" key="15">
    <source>
        <dbReference type="ARBA" id="ARBA00023284"/>
    </source>
</evidence>
<evidence type="ECO:0000313" key="16">
    <source>
        <dbReference type="EMBL" id="KAK2727246.1"/>
    </source>
</evidence>
<keyword evidence="5" id="KW-0813">Transport</keyword>
<comment type="similarity">
    <text evidence="3">Belongs to the EROs family.</text>
</comment>
<keyword evidence="8" id="KW-0256">Endoplasmic reticulum</keyword>
<comment type="caution">
    <text evidence="16">The sequence shown here is derived from an EMBL/GenBank/DDBJ whole genome shotgun (WGS) entry which is preliminary data.</text>
</comment>
<dbReference type="GO" id="GO:0071949">
    <property type="term" value="F:FAD binding"/>
    <property type="evidence" value="ECO:0007669"/>
    <property type="project" value="InterPro"/>
</dbReference>
<dbReference type="PANTHER" id="PTHR12613">
    <property type="entry name" value="ERO1-RELATED"/>
    <property type="match status" value="1"/>
</dbReference>
<evidence type="ECO:0000256" key="13">
    <source>
        <dbReference type="ARBA" id="ARBA00023157"/>
    </source>
</evidence>
<evidence type="ECO:0000256" key="7">
    <source>
        <dbReference type="ARBA" id="ARBA00022729"/>
    </source>
</evidence>
<dbReference type="InterPro" id="IPR007266">
    <property type="entry name" value="Ero1"/>
</dbReference>
<keyword evidence="14" id="KW-0325">Glycoprotein</keyword>
<keyword evidence="15" id="KW-0676">Redox-active center</keyword>
<keyword evidence="13" id="KW-1015">Disulfide bond</keyword>
<reference evidence="16" key="1">
    <citation type="submission" date="2023-07" db="EMBL/GenBank/DDBJ databases">
        <title>Chromosome-level genome assembly of Artemia franciscana.</title>
        <authorList>
            <person name="Jo E."/>
        </authorList>
    </citation>
    <scope>NUCLEOTIDE SEQUENCE</scope>
    <source>
        <tissue evidence="16">Whole body</tissue>
    </source>
</reference>
<evidence type="ECO:0000256" key="3">
    <source>
        <dbReference type="ARBA" id="ARBA00008277"/>
    </source>
</evidence>
<keyword evidence="9" id="KW-0274">FAD</keyword>
<evidence type="ECO:0000256" key="5">
    <source>
        <dbReference type="ARBA" id="ARBA00022448"/>
    </source>
</evidence>
<dbReference type="SUPFAM" id="SSF110019">
    <property type="entry name" value="ERO1-like"/>
    <property type="match status" value="1"/>
</dbReference>
<organism evidence="16 17">
    <name type="scientific">Artemia franciscana</name>
    <name type="common">Brine shrimp</name>
    <name type="synonym">Artemia sanfranciscana</name>
    <dbReference type="NCBI Taxonomy" id="6661"/>
    <lineage>
        <taxon>Eukaryota</taxon>
        <taxon>Metazoa</taxon>
        <taxon>Ecdysozoa</taxon>
        <taxon>Arthropoda</taxon>
        <taxon>Crustacea</taxon>
        <taxon>Branchiopoda</taxon>
        <taxon>Anostraca</taxon>
        <taxon>Artemiidae</taxon>
        <taxon>Artemia</taxon>
    </lineage>
</organism>
<evidence type="ECO:0000256" key="1">
    <source>
        <dbReference type="ARBA" id="ARBA00001974"/>
    </source>
</evidence>
<keyword evidence="7" id="KW-0732">Signal</keyword>
<evidence type="ECO:0000256" key="10">
    <source>
        <dbReference type="ARBA" id="ARBA00022982"/>
    </source>
</evidence>
<comment type="subcellular location">
    <subcellularLocation>
        <location evidence="2">Endoplasmic reticulum membrane</location>
        <topology evidence="2">Peripheral membrane protein</topology>
        <orientation evidence="2">Lumenal side</orientation>
    </subcellularLocation>
</comment>
<gene>
    <name evidence="16" type="ORF">QYM36_007924</name>
</gene>
<dbReference type="EMBL" id="JAVRJZ010000001">
    <property type="protein sequence ID" value="KAK2727246.1"/>
    <property type="molecule type" value="Genomic_DNA"/>
</dbReference>
<dbReference type="GO" id="GO:0034975">
    <property type="term" value="P:protein folding in endoplasmic reticulum"/>
    <property type="evidence" value="ECO:0007669"/>
    <property type="project" value="InterPro"/>
</dbReference>
<keyword evidence="12" id="KW-0472">Membrane</keyword>
<name>A0AA88INS9_ARTSF</name>
<dbReference type="PANTHER" id="PTHR12613:SF0">
    <property type="entry name" value="ERO1-LIKE PROTEIN"/>
    <property type="match status" value="1"/>
</dbReference>
<comment type="subunit">
    <text evidence="4">May function both as a monomer and a homodimer.</text>
</comment>
<accession>A0AA88INS9</accession>
<dbReference type="GO" id="GO:0015035">
    <property type="term" value="F:protein-disulfide reductase activity"/>
    <property type="evidence" value="ECO:0007669"/>
    <property type="project" value="InterPro"/>
</dbReference>
<evidence type="ECO:0000256" key="14">
    <source>
        <dbReference type="ARBA" id="ARBA00023180"/>
    </source>
</evidence>
<evidence type="ECO:0000256" key="4">
    <source>
        <dbReference type="ARBA" id="ARBA00011802"/>
    </source>
</evidence>
<keyword evidence="17" id="KW-1185">Reference proteome</keyword>
<evidence type="ECO:0000256" key="12">
    <source>
        <dbReference type="ARBA" id="ARBA00023136"/>
    </source>
</evidence>
<evidence type="ECO:0000256" key="11">
    <source>
        <dbReference type="ARBA" id="ARBA00023002"/>
    </source>
</evidence>
<keyword evidence="10" id="KW-0249">Electron transport</keyword>
<keyword evidence="6" id="KW-0285">Flavoprotein</keyword>
<proteinExistence type="inferred from homology"/>
<dbReference type="GO" id="GO:0005789">
    <property type="term" value="C:endoplasmic reticulum membrane"/>
    <property type="evidence" value="ECO:0007669"/>
    <property type="project" value="UniProtKB-SubCell"/>
</dbReference>
<dbReference type="InterPro" id="IPR037192">
    <property type="entry name" value="ERO1-like_sf"/>
</dbReference>
<dbReference type="AlphaFoldDB" id="A0AA88INS9"/>
<dbReference type="Pfam" id="PF04137">
    <property type="entry name" value="ERO1"/>
    <property type="match status" value="1"/>
</dbReference>
<evidence type="ECO:0000256" key="6">
    <source>
        <dbReference type="ARBA" id="ARBA00022630"/>
    </source>
</evidence>
<comment type="cofactor">
    <cofactor evidence="1">
        <name>FAD</name>
        <dbReference type="ChEBI" id="CHEBI:57692"/>
    </cofactor>
</comment>